<organism evidence="1 2">
    <name type="scientific">Candidatus Gottesmanbacteria bacterium RIFOXYB1_FULL_47_11</name>
    <dbReference type="NCBI Taxonomy" id="1798401"/>
    <lineage>
        <taxon>Bacteria</taxon>
        <taxon>Candidatus Gottesmaniibacteriota</taxon>
    </lineage>
</organism>
<dbReference type="EMBL" id="MFKE01000024">
    <property type="protein sequence ID" value="OGG34664.1"/>
    <property type="molecule type" value="Genomic_DNA"/>
</dbReference>
<dbReference type="Proteomes" id="UP000176186">
    <property type="component" value="Unassembled WGS sequence"/>
</dbReference>
<name>A0A1F6BCI7_9BACT</name>
<evidence type="ECO:0000313" key="1">
    <source>
        <dbReference type="EMBL" id="OGG34664.1"/>
    </source>
</evidence>
<accession>A0A1F6BCI7</accession>
<dbReference type="AlphaFoldDB" id="A0A1F6BCI7"/>
<dbReference type="STRING" id="1798401.A2363_03965"/>
<evidence type="ECO:0000313" key="2">
    <source>
        <dbReference type="Proteomes" id="UP000176186"/>
    </source>
</evidence>
<comment type="caution">
    <text evidence="1">The sequence shown here is derived from an EMBL/GenBank/DDBJ whole genome shotgun (WGS) entry which is preliminary data.</text>
</comment>
<protein>
    <submittedName>
        <fullName evidence="1">Uncharacterized protein</fullName>
    </submittedName>
</protein>
<gene>
    <name evidence="1" type="ORF">A2363_03965</name>
</gene>
<proteinExistence type="predicted"/>
<sequence>MNLKIGTHSTLSQPNALEEAKAIFTEEVKIPRQYIDALYYTQFFEILLENLYYSLVTKGKKYFLGIGLDYKPEQRDNWTIKDYLNRLSTFFPRDKYKSEYQILTAARDKRNDFIHKCFKIKGEKIYGINLDKEKMLLDKNALKRVAVWIEAYNSAFRVILRFMLKVAKSNKM</sequence>
<reference evidence="1 2" key="1">
    <citation type="journal article" date="2016" name="Nat. Commun.">
        <title>Thousands of microbial genomes shed light on interconnected biogeochemical processes in an aquifer system.</title>
        <authorList>
            <person name="Anantharaman K."/>
            <person name="Brown C.T."/>
            <person name="Hug L.A."/>
            <person name="Sharon I."/>
            <person name="Castelle C.J."/>
            <person name="Probst A.J."/>
            <person name="Thomas B.C."/>
            <person name="Singh A."/>
            <person name="Wilkins M.J."/>
            <person name="Karaoz U."/>
            <person name="Brodie E.L."/>
            <person name="Williams K.H."/>
            <person name="Hubbard S.S."/>
            <person name="Banfield J.F."/>
        </authorList>
    </citation>
    <scope>NUCLEOTIDE SEQUENCE [LARGE SCALE GENOMIC DNA]</scope>
</reference>